<evidence type="ECO:0000256" key="14">
    <source>
        <dbReference type="SAM" id="Phobius"/>
    </source>
</evidence>
<evidence type="ECO:0000256" key="8">
    <source>
        <dbReference type="ARBA" id="ARBA00022781"/>
    </source>
</evidence>
<keyword evidence="4" id="KW-0813">Transport</keyword>
<dbReference type="Gene3D" id="1.20.1250.20">
    <property type="entry name" value="MFS general substrate transporter like domains"/>
    <property type="match status" value="1"/>
</dbReference>
<dbReference type="EMBL" id="JBHSNO010000001">
    <property type="protein sequence ID" value="MFC5587706.1"/>
    <property type="molecule type" value="Genomic_DNA"/>
</dbReference>
<evidence type="ECO:0000256" key="4">
    <source>
        <dbReference type="ARBA" id="ARBA00022448"/>
    </source>
</evidence>
<dbReference type="Proteomes" id="UP001596109">
    <property type="component" value="Unassembled WGS sequence"/>
</dbReference>
<evidence type="ECO:0000256" key="5">
    <source>
        <dbReference type="ARBA" id="ARBA00022449"/>
    </source>
</evidence>
<keyword evidence="10" id="KW-0406">Ion transport</keyword>
<feature type="domain" description="Major facilitator superfamily (MFS) profile" evidence="15">
    <location>
        <begin position="1"/>
        <end position="219"/>
    </location>
</feature>
<comment type="similarity">
    <text evidence="3">Belongs to the major facilitator superfamily. TCR/Tet family.</text>
</comment>
<comment type="subcellular location">
    <subcellularLocation>
        <location evidence="2">Cell membrane</location>
        <topology evidence="2">Multi-pass membrane protein</topology>
    </subcellularLocation>
</comment>
<reference evidence="17" key="1">
    <citation type="journal article" date="2019" name="Int. J. Syst. Evol. Microbiol.">
        <title>The Global Catalogue of Microorganisms (GCM) 10K type strain sequencing project: providing services to taxonomists for standard genome sequencing and annotation.</title>
        <authorList>
            <consortium name="The Broad Institute Genomics Platform"/>
            <consortium name="The Broad Institute Genome Sequencing Center for Infectious Disease"/>
            <person name="Wu L."/>
            <person name="Ma J."/>
        </authorList>
    </citation>
    <scope>NUCLEOTIDE SEQUENCE [LARGE SCALE GENOMIC DNA]</scope>
    <source>
        <strain evidence="17">CGMCC 4.1434</strain>
    </source>
</reference>
<keyword evidence="9 14" id="KW-1133">Transmembrane helix</keyword>
<evidence type="ECO:0000256" key="13">
    <source>
        <dbReference type="ARBA" id="ARBA00040630"/>
    </source>
</evidence>
<comment type="function">
    <text evidence="1">Resistance to tetracycline by an active tetracycline efflux. This is an energy-dependent process that decreases the accumulation of the antibiotic in whole cells. This protein functions as a metal-tetracycline/H(+) antiporter.</text>
</comment>
<feature type="transmembrane region" description="Helical" evidence="14">
    <location>
        <begin position="66"/>
        <end position="84"/>
    </location>
</feature>
<feature type="transmembrane region" description="Helical" evidence="14">
    <location>
        <begin position="194"/>
        <end position="213"/>
    </location>
</feature>
<organism evidence="16 17">
    <name type="scientific">Sporosarcina soli</name>
    <dbReference type="NCBI Taxonomy" id="334736"/>
    <lineage>
        <taxon>Bacteria</taxon>
        <taxon>Bacillati</taxon>
        <taxon>Bacillota</taxon>
        <taxon>Bacilli</taxon>
        <taxon>Bacillales</taxon>
        <taxon>Caryophanaceae</taxon>
        <taxon>Sporosarcina</taxon>
    </lineage>
</organism>
<evidence type="ECO:0000313" key="16">
    <source>
        <dbReference type="EMBL" id="MFC5587706.1"/>
    </source>
</evidence>
<dbReference type="RefSeq" id="WP_381430563.1">
    <property type="nucleotide sequence ID" value="NZ_JBHSNO010000001.1"/>
</dbReference>
<feature type="transmembrane region" description="Helical" evidence="14">
    <location>
        <begin position="96"/>
        <end position="115"/>
    </location>
</feature>
<feature type="transmembrane region" description="Helical" evidence="14">
    <location>
        <begin position="32"/>
        <end position="60"/>
    </location>
</feature>
<evidence type="ECO:0000256" key="9">
    <source>
        <dbReference type="ARBA" id="ARBA00022989"/>
    </source>
</evidence>
<keyword evidence="12" id="KW-0046">Antibiotic resistance</keyword>
<evidence type="ECO:0000313" key="17">
    <source>
        <dbReference type="Proteomes" id="UP001596109"/>
    </source>
</evidence>
<keyword evidence="7 14" id="KW-0812">Transmembrane</keyword>
<protein>
    <recommendedName>
        <fullName evidence="13">Tetracycline resistance protein</fullName>
    </recommendedName>
</protein>
<evidence type="ECO:0000259" key="15">
    <source>
        <dbReference type="PROSITE" id="PS50850"/>
    </source>
</evidence>
<evidence type="ECO:0000256" key="1">
    <source>
        <dbReference type="ARBA" id="ARBA00003279"/>
    </source>
</evidence>
<sequence>MVLFILWWKYLNTIEEPFIPPSLLKDKQYTKLLFIAWVTYFINFSNLFLMPILLSTFVFAKEPAEVGVIIFPGAIFAMIVGQLIGRLIDRFGNVPIMIVGQLFLIGSTILFALLSTVSPNFILSIYMVASIGFTAISSSISNEVTRILPIDQIGSAIGTVQLTQFVGGGLGVTTGGLLLTIQEHLAAEMIYRNIYSTFAILLFFAVVLYGLYYRRAKSM</sequence>
<dbReference type="PANTHER" id="PTHR23501:SF188">
    <property type="entry name" value="TETRACYCLINE RESISTANCE PROTEIN"/>
    <property type="match status" value="1"/>
</dbReference>
<comment type="caution">
    <text evidence="16">The sequence shown here is derived from an EMBL/GenBank/DDBJ whole genome shotgun (WGS) entry which is preliminary data.</text>
</comment>
<dbReference type="InterPro" id="IPR020846">
    <property type="entry name" value="MFS_dom"/>
</dbReference>
<evidence type="ECO:0000256" key="11">
    <source>
        <dbReference type="ARBA" id="ARBA00023136"/>
    </source>
</evidence>
<keyword evidence="5" id="KW-0050">Antiport</keyword>
<evidence type="ECO:0000256" key="12">
    <source>
        <dbReference type="ARBA" id="ARBA00023251"/>
    </source>
</evidence>
<keyword evidence="17" id="KW-1185">Reference proteome</keyword>
<dbReference type="Pfam" id="PF07690">
    <property type="entry name" value="MFS_1"/>
    <property type="match status" value="1"/>
</dbReference>
<keyword evidence="6" id="KW-1003">Cell membrane</keyword>
<keyword evidence="8" id="KW-0375">Hydrogen ion transport</keyword>
<keyword evidence="11 14" id="KW-0472">Membrane</keyword>
<gene>
    <name evidence="16" type="ORF">ACFPRA_02125</name>
</gene>
<dbReference type="SUPFAM" id="SSF103473">
    <property type="entry name" value="MFS general substrate transporter"/>
    <property type="match status" value="1"/>
</dbReference>
<name>A0ABW0TGB6_9BACL</name>
<evidence type="ECO:0000256" key="2">
    <source>
        <dbReference type="ARBA" id="ARBA00004651"/>
    </source>
</evidence>
<dbReference type="InterPro" id="IPR036259">
    <property type="entry name" value="MFS_trans_sf"/>
</dbReference>
<evidence type="ECO:0000256" key="10">
    <source>
        <dbReference type="ARBA" id="ARBA00023065"/>
    </source>
</evidence>
<feature type="transmembrane region" description="Helical" evidence="14">
    <location>
        <begin position="121"/>
        <end position="141"/>
    </location>
</feature>
<feature type="transmembrane region" description="Helical" evidence="14">
    <location>
        <begin position="162"/>
        <end position="182"/>
    </location>
</feature>
<dbReference type="PANTHER" id="PTHR23501">
    <property type="entry name" value="MAJOR FACILITATOR SUPERFAMILY"/>
    <property type="match status" value="1"/>
</dbReference>
<evidence type="ECO:0000256" key="3">
    <source>
        <dbReference type="ARBA" id="ARBA00007520"/>
    </source>
</evidence>
<proteinExistence type="inferred from homology"/>
<dbReference type="PROSITE" id="PS50850">
    <property type="entry name" value="MFS"/>
    <property type="match status" value="1"/>
</dbReference>
<accession>A0ABW0TGB6</accession>
<evidence type="ECO:0000256" key="6">
    <source>
        <dbReference type="ARBA" id="ARBA00022475"/>
    </source>
</evidence>
<dbReference type="InterPro" id="IPR011701">
    <property type="entry name" value="MFS"/>
</dbReference>
<evidence type="ECO:0000256" key="7">
    <source>
        <dbReference type="ARBA" id="ARBA00022692"/>
    </source>
</evidence>